<feature type="compositionally biased region" description="Pro residues" evidence="1">
    <location>
        <begin position="100"/>
        <end position="110"/>
    </location>
</feature>
<feature type="compositionally biased region" description="Low complexity" evidence="1">
    <location>
        <begin position="44"/>
        <end position="95"/>
    </location>
</feature>
<keyword evidence="3" id="KW-1185">Reference proteome</keyword>
<proteinExistence type="predicted"/>
<accession>A0ABR3V073</accession>
<gene>
    <name evidence="2" type="ORF">VTK73DRAFT_6118</name>
</gene>
<name>A0ABR3V073_9PEZI</name>
<evidence type="ECO:0000256" key="1">
    <source>
        <dbReference type="SAM" id="MobiDB-lite"/>
    </source>
</evidence>
<organism evidence="2 3">
    <name type="scientific">Phialemonium thermophilum</name>
    <dbReference type="NCBI Taxonomy" id="223376"/>
    <lineage>
        <taxon>Eukaryota</taxon>
        <taxon>Fungi</taxon>
        <taxon>Dikarya</taxon>
        <taxon>Ascomycota</taxon>
        <taxon>Pezizomycotina</taxon>
        <taxon>Sordariomycetes</taxon>
        <taxon>Sordariomycetidae</taxon>
        <taxon>Cephalothecales</taxon>
        <taxon>Cephalothecaceae</taxon>
        <taxon>Phialemonium</taxon>
    </lineage>
</organism>
<feature type="region of interest" description="Disordered" evidence="1">
    <location>
        <begin position="16"/>
        <end position="218"/>
    </location>
</feature>
<evidence type="ECO:0000313" key="3">
    <source>
        <dbReference type="Proteomes" id="UP001586593"/>
    </source>
</evidence>
<feature type="compositionally biased region" description="Low complexity" evidence="1">
    <location>
        <begin position="16"/>
        <end position="35"/>
    </location>
</feature>
<feature type="compositionally biased region" description="Pro residues" evidence="1">
    <location>
        <begin position="120"/>
        <end position="141"/>
    </location>
</feature>
<evidence type="ECO:0000313" key="2">
    <source>
        <dbReference type="EMBL" id="KAL1835169.1"/>
    </source>
</evidence>
<dbReference type="EMBL" id="JAZHXJ010003435">
    <property type="protein sequence ID" value="KAL1835169.1"/>
    <property type="molecule type" value="Genomic_DNA"/>
</dbReference>
<protein>
    <submittedName>
        <fullName evidence="2">Uncharacterized protein</fullName>
    </submittedName>
</protein>
<comment type="caution">
    <text evidence="2">The sequence shown here is derived from an EMBL/GenBank/DDBJ whole genome shotgun (WGS) entry which is preliminary data.</text>
</comment>
<feature type="compositionally biased region" description="Low complexity" evidence="1">
    <location>
        <begin position="195"/>
        <end position="218"/>
    </location>
</feature>
<dbReference type="Proteomes" id="UP001586593">
    <property type="component" value="Unassembled WGS sequence"/>
</dbReference>
<reference evidence="2 3" key="1">
    <citation type="journal article" date="2024" name="Commun. Biol.">
        <title>Comparative genomic analysis of thermophilic fungi reveals convergent evolutionary adaptations and gene losses.</title>
        <authorList>
            <person name="Steindorff A.S."/>
            <person name="Aguilar-Pontes M.V."/>
            <person name="Robinson A.J."/>
            <person name="Andreopoulos B."/>
            <person name="LaButti K."/>
            <person name="Kuo A."/>
            <person name="Mondo S."/>
            <person name="Riley R."/>
            <person name="Otillar R."/>
            <person name="Haridas S."/>
            <person name="Lipzen A."/>
            <person name="Grimwood J."/>
            <person name="Schmutz J."/>
            <person name="Clum A."/>
            <person name="Reid I.D."/>
            <person name="Moisan M.C."/>
            <person name="Butler G."/>
            <person name="Nguyen T.T.M."/>
            <person name="Dewar K."/>
            <person name="Conant G."/>
            <person name="Drula E."/>
            <person name="Henrissat B."/>
            <person name="Hansel C."/>
            <person name="Singer S."/>
            <person name="Hutchinson M.I."/>
            <person name="de Vries R.P."/>
            <person name="Natvig D.O."/>
            <person name="Powell A.J."/>
            <person name="Tsang A."/>
            <person name="Grigoriev I.V."/>
        </authorList>
    </citation>
    <scope>NUCLEOTIDE SEQUENCE [LARGE SCALE GENOMIC DNA]</scope>
    <source>
        <strain evidence="2 3">ATCC 24622</strain>
    </source>
</reference>
<sequence length="218" mass="23610">MPAAYPHQYVGAAQPMYYQQQPGPGSPPVVQQAQPHGQGVPGAQGFPQPYQQLPPFQQTQQQPQHPQLQQHPQHPQYQQHQQHPQPHPQVLPGQVRGYPGPVPNGFPPHAAPAGVQYYVPQPPAGFPPQNVPGPIRLPPQGPWKLEESHLSQPLLPANRHRTSSSASSPPQPYYGFDKETGLPSIRSARKQRVGRATAATSTTTTTTTTTPAGTRPGA</sequence>